<feature type="non-terminal residue" evidence="9">
    <location>
        <position position="1"/>
    </location>
</feature>
<dbReference type="GO" id="GO:0005975">
    <property type="term" value="P:carbohydrate metabolic process"/>
    <property type="evidence" value="ECO:0007669"/>
    <property type="project" value="InterPro"/>
</dbReference>
<organism evidence="9 10">
    <name type="scientific">Streblomastix strix</name>
    <dbReference type="NCBI Taxonomy" id="222440"/>
    <lineage>
        <taxon>Eukaryota</taxon>
        <taxon>Metamonada</taxon>
        <taxon>Preaxostyla</taxon>
        <taxon>Oxymonadida</taxon>
        <taxon>Streblomastigidae</taxon>
        <taxon>Streblomastix</taxon>
    </lineage>
</organism>
<evidence type="ECO:0000259" key="6">
    <source>
        <dbReference type="Pfam" id="PF00408"/>
    </source>
</evidence>
<dbReference type="PANTHER" id="PTHR42946:SF1">
    <property type="entry name" value="PHOSPHOGLUCOMUTASE (ALPHA-D-GLUCOSE-1,6-BISPHOSPHATE-DEPENDENT)"/>
    <property type="match status" value="1"/>
</dbReference>
<dbReference type="GO" id="GO:0004615">
    <property type="term" value="F:phosphomannomutase activity"/>
    <property type="evidence" value="ECO:0007669"/>
    <property type="project" value="TreeGrafter"/>
</dbReference>
<feature type="domain" description="Alpha-D-phosphohexomutase alpha/beta/alpha" evidence="8">
    <location>
        <begin position="55"/>
        <end position="154"/>
    </location>
</feature>
<dbReference type="InterPro" id="IPR005845">
    <property type="entry name" value="A-D-PHexomutase_a/b/a-II"/>
</dbReference>
<dbReference type="AlphaFoldDB" id="A0A5J4V9R9"/>
<feature type="domain" description="Alpha-D-phosphohexomutase C-terminal" evidence="6">
    <location>
        <begin position="206"/>
        <end position="258"/>
    </location>
</feature>
<dbReference type="OrthoDB" id="14210at2759"/>
<keyword evidence="5" id="KW-0413">Isomerase</keyword>
<keyword evidence="4" id="KW-0460">Magnesium</keyword>
<keyword evidence="3" id="KW-0479">Metal-binding</keyword>
<dbReference type="InterPro" id="IPR016055">
    <property type="entry name" value="A-D-PHexomutase_a/b/a-I/II/III"/>
</dbReference>
<evidence type="ECO:0000256" key="3">
    <source>
        <dbReference type="ARBA" id="ARBA00022723"/>
    </source>
</evidence>
<comment type="cofactor">
    <cofactor evidence="1">
        <name>Mg(2+)</name>
        <dbReference type="ChEBI" id="CHEBI:18420"/>
    </cofactor>
</comment>
<evidence type="ECO:0000256" key="4">
    <source>
        <dbReference type="ARBA" id="ARBA00022842"/>
    </source>
</evidence>
<comment type="caution">
    <text evidence="9">The sequence shown here is derived from an EMBL/GenBank/DDBJ whole genome shotgun (WGS) entry which is preliminary data.</text>
</comment>
<protein>
    <submittedName>
        <fullName evidence="9">Phosphomannomutase</fullName>
    </submittedName>
</protein>
<gene>
    <name evidence="9" type="ORF">EZS28_025222</name>
</gene>
<dbReference type="GO" id="GO:0008966">
    <property type="term" value="F:phosphoglucosamine mutase activity"/>
    <property type="evidence" value="ECO:0007669"/>
    <property type="project" value="TreeGrafter"/>
</dbReference>
<dbReference type="EMBL" id="SNRW01008607">
    <property type="protein sequence ID" value="KAA6379253.1"/>
    <property type="molecule type" value="Genomic_DNA"/>
</dbReference>
<dbReference type="SUPFAM" id="SSF55957">
    <property type="entry name" value="Phosphoglucomutase, C-terminal domain"/>
    <property type="match status" value="1"/>
</dbReference>
<evidence type="ECO:0000259" key="7">
    <source>
        <dbReference type="Pfam" id="PF02879"/>
    </source>
</evidence>
<dbReference type="GO" id="GO:0046872">
    <property type="term" value="F:metal ion binding"/>
    <property type="evidence" value="ECO:0007669"/>
    <property type="project" value="UniProtKB-KW"/>
</dbReference>
<dbReference type="InterPro" id="IPR050060">
    <property type="entry name" value="Phosphoglucosamine_mutase"/>
</dbReference>
<feature type="domain" description="Alpha-D-phosphohexomutase alpha/beta/alpha" evidence="7">
    <location>
        <begin position="6"/>
        <end position="48"/>
    </location>
</feature>
<dbReference type="Pfam" id="PF00408">
    <property type="entry name" value="PGM_PMM_IV"/>
    <property type="match status" value="1"/>
</dbReference>
<evidence type="ECO:0000256" key="1">
    <source>
        <dbReference type="ARBA" id="ARBA00001946"/>
    </source>
</evidence>
<dbReference type="GO" id="GO:0005829">
    <property type="term" value="C:cytosol"/>
    <property type="evidence" value="ECO:0007669"/>
    <property type="project" value="TreeGrafter"/>
</dbReference>
<name>A0A5J4V9R9_9EUKA</name>
<reference evidence="9 10" key="1">
    <citation type="submission" date="2019-03" db="EMBL/GenBank/DDBJ databases">
        <title>Single cell metagenomics reveals metabolic interactions within the superorganism composed of flagellate Streblomastix strix and complex community of Bacteroidetes bacteria on its surface.</title>
        <authorList>
            <person name="Treitli S.C."/>
            <person name="Kolisko M."/>
            <person name="Husnik F."/>
            <person name="Keeling P."/>
            <person name="Hampl V."/>
        </authorList>
    </citation>
    <scope>NUCLEOTIDE SEQUENCE [LARGE SCALE GENOMIC DNA]</scope>
    <source>
        <strain evidence="9">ST1C</strain>
    </source>
</reference>
<evidence type="ECO:0000259" key="8">
    <source>
        <dbReference type="Pfam" id="PF02880"/>
    </source>
</evidence>
<dbReference type="InterPro" id="IPR005843">
    <property type="entry name" value="A-D-PHexomutase_C"/>
</dbReference>
<evidence type="ECO:0000256" key="2">
    <source>
        <dbReference type="ARBA" id="ARBA00022553"/>
    </source>
</evidence>
<evidence type="ECO:0000313" key="10">
    <source>
        <dbReference type="Proteomes" id="UP000324800"/>
    </source>
</evidence>
<dbReference type="Pfam" id="PF02880">
    <property type="entry name" value="PGM_PMM_III"/>
    <property type="match status" value="1"/>
</dbReference>
<keyword evidence="2" id="KW-0597">Phosphoprotein</keyword>
<evidence type="ECO:0000313" key="9">
    <source>
        <dbReference type="EMBL" id="KAA6379253.1"/>
    </source>
</evidence>
<dbReference type="Gene3D" id="3.30.310.50">
    <property type="entry name" value="Alpha-D-phosphohexomutase, C-terminal domain"/>
    <property type="match status" value="1"/>
</dbReference>
<sequence>PTGIFAHSPEPITQNLKDLCQLVKEKHSDIGIAVDPDADRLVLINELGQPLGEEYTLALCTDFILKSGKRGPVVKNLSSSRAIDEIASRYSCECHSSAVGEANVAQLMEELIKQGYPPSIGGEGNGGVMLPDVHIGRDSLVGLALVLQHLADYKIENDGKGTISQLKGTLPVYEIVKDKIALSETFTPQKVDSILNVIKKEWETKAKVNNIDGIRIDSTNDDIGAWWVHLRKSNTEPIVRIIAEARTEQLAKERVAFFFKYFA</sequence>
<proteinExistence type="predicted"/>
<evidence type="ECO:0000256" key="5">
    <source>
        <dbReference type="ARBA" id="ARBA00023235"/>
    </source>
</evidence>
<dbReference type="PANTHER" id="PTHR42946">
    <property type="entry name" value="PHOSPHOHEXOSE MUTASE"/>
    <property type="match status" value="1"/>
</dbReference>
<dbReference type="InterPro" id="IPR036900">
    <property type="entry name" value="A-D-PHexomutase_C_sf"/>
</dbReference>
<dbReference type="GO" id="GO:0006048">
    <property type="term" value="P:UDP-N-acetylglucosamine biosynthetic process"/>
    <property type="evidence" value="ECO:0007669"/>
    <property type="project" value="TreeGrafter"/>
</dbReference>
<dbReference type="Proteomes" id="UP000324800">
    <property type="component" value="Unassembled WGS sequence"/>
</dbReference>
<dbReference type="InterPro" id="IPR005846">
    <property type="entry name" value="A-D-PHexomutase_a/b/a-III"/>
</dbReference>
<dbReference type="Gene3D" id="3.40.120.10">
    <property type="entry name" value="Alpha-D-Glucose-1,6-Bisphosphate, subunit A, domain 3"/>
    <property type="match status" value="2"/>
</dbReference>
<dbReference type="SUPFAM" id="SSF53738">
    <property type="entry name" value="Phosphoglucomutase, first 3 domains"/>
    <property type="match status" value="2"/>
</dbReference>
<dbReference type="Pfam" id="PF02879">
    <property type="entry name" value="PGM_PMM_II"/>
    <property type="match status" value="1"/>
</dbReference>
<accession>A0A5J4V9R9</accession>